<dbReference type="PANTHER" id="PTHR48100">
    <property type="entry name" value="BROAD-SPECIFICITY PHOSPHATASE YOR283W-RELATED"/>
    <property type="match status" value="1"/>
</dbReference>
<reference evidence="1 2" key="1">
    <citation type="submission" date="2022-06" db="EMBL/GenBank/DDBJ databases">
        <title>Isolation of gut microbiota from human fecal samples.</title>
        <authorList>
            <person name="Pamer E.G."/>
            <person name="Barat B."/>
            <person name="Waligurski E."/>
            <person name="Medina S."/>
            <person name="Paddock L."/>
            <person name="Mostad J."/>
        </authorList>
    </citation>
    <scope>NUCLEOTIDE SEQUENCE [LARGE SCALE GENOMIC DNA]</scope>
    <source>
        <strain evidence="1 2">DFI.9.73</strain>
    </source>
</reference>
<evidence type="ECO:0000313" key="2">
    <source>
        <dbReference type="Proteomes" id="UP001524473"/>
    </source>
</evidence>
<comment type="caution">
    <text evidence="1">The sequence shown here is derived from an EMBL/GenBank/DDBJ whole genome shotgun (WGS) entry which is preliminary data.</text>
</comment>
<dbReference type="PIRSF" id="PIRSF000709">
    <property type="entry name" value="6PFK_2-Ptase"/>
    <property type="match status" value="1"/>
</dbReference>
<dbReference type="RefSeq" id="WP_066867066.1">
    <property type="nucleotide sequence ID" value="NZ_CABKVV010000014.1"/>
</dbReference>
<keyword evidence="2" id="KW-1185">Reference proteome</keyword>
<dbReference type="InterPro" id="IPR050275">
    <property type="entry name" value="PGM_Phosphatase"/>
</dbReference>
<dbReference type="PROSITE" id="PS00175">
    <property type="entry name" value="PG_MUTASE"/>
    <property type="match status" value="1"/>
</dbReference>
<proteinExistence type="predicted"/>
<dbReference type="EMBL" id="JANFZH010000015">
    <property type="protein sequence ID" value="MCQ4839824.1"/>
    <property type="molecule type" value="Genomic_DNA"/>
</dbReference>
<dbReference type="Gene3D" id="3.40.50.1240">
    <property type="entry name" value="Phosphoglycerate mutase-like"/>
    <property type="match status" value="1"/>
</dbReference>
<dbReference type="InterPro" id="IPR029033">
    <property type="entry name" value="His_PPase_superfam"/>
</dbReference>
<protein>
    <submittedName>
        <fullName evidence="1">Histidine phosphatase family protein</fullName>
    </submittedName>
</protein>
<dbReference type="InterPro" id="IPR013078">
    <property type="entry name" value="His_Pase_superF_clade-1"/>
</dbReference>
<dbReference type="SUPFAM" id="SSF53254">
    <property type="entry name" value="Phosphoglycerate mutase-like"/>
    <property type="match status" value="1"/>
</dbReference>
<accession>A0ABT1RYV7</accession>
<gene>
    <name evidence="1" type="ORF">NE695_07845</name>
</gene>
<dbReference type="Pfam" id="PF00300">
    <property type="entry name" value="His_Phos_1"/>
    <property type="match status" value="1"/>
</dbReference>
<organism evidence="1 2">
    <name type="scientific">Neglectibacter timonensis</name>
    <dbReference type="NCBI Taxonomy" id="1776382"/>
    <lineage>
        <taxon>Bacteria</taxon>
        <taxon>Bacillati</taxon>
        <taxon>Bacillota</taxon>
        <taxon>Clostridia</taxon>
        <taxon>Eubacteriales</taxon>
        <taxon>Oscillospiraceae</taxon>
        <taxon>Neglectibacter</taxon>
    </lineage>
</organism>
<dbReference type="Proteomes" id="UP001524473">
    <property type="component" value="Unassembled WGS sequence"/>
</dbReference>
<dbReference type="GeneID" id="90533725"/>
<dbReference type="CDD" id="cd07067">
    <property type="entry name" value="HP_PGM_like"/>
    <property type="match status" value="1"/>
</dbReference>
<name>A0ABT1RYV7_9FIRM</name>
<evidence type="ECO:0000313" key="1">
    <source>
        <dbReference type="EMBL" id="MCQ4839824.1"/>
    </source>
</evidence>
<dbReference type="InterPro" id="IPR001345">
    <property type="entry name" value="PG/BPGM_mutase_AS"/>
</dbReference>
<dbReference type="SMART" id="SM00855">
    <property type="entry name" value="PGAM"/>
    <property type="match status" value="1"/>
</dbReference>
<sequence length="176" mass="20212">MKFYVTRHGETAWNRENKVCGVTDLELNETGRKQAEKTAELLREKEISRILCSPMRRAQETAGIINAGRGLPLLTDVRLREQDYGIFEGAPRDDSGFLSHKRMFATRYPGGESHMLTAGRVYSLLEEARERYAGESLLLVCHGGICRIIESYFHDMTNEEFFCFSMKNCEVREYEG</sequence>